<proteinExistence type="predicted"/>
<comment type="pathway">
    <text evidence="1">Protein modification; protein ubiquitination.</text>
</comment>
<dbReference type="Pfam" id="PF00651">
    <property type="entry name" value="BTB"/>
    <property type="match status" value="1"/>
</dbReference>
<dbReference type="InterPro" id="IPR044953">
    <property type="entry name" value="At1g04390-like"/>
</dbReference>
<evidence type="ECO:0000259" key="2">
    <source>
        <dbReference type="PROSITE" id="PS50097"/>
    </source>
</evidence>
<dbReference type="InterPro" id="IPR000210">
    <property type="entry name" value="BTB/POZ_dom"/>
</dbReference>
<sequence length="1002" mass="111866">MRSSSTKQVAENNRGLNGRFFTLRSRLYNALALGLRNDEGGRRWCCTDVETQRHVVRSIDAFLDCISSDTSQHPLVKESLADIVPALGTTLVQKNEAVMKLASKVFVRMISVVPSTVLESLVLDVVHPVSSSLSSCHESVVISCATALNLILSSLSSKKEKEVWKVLEETETIDNIIHHIRSSGSKPAEFFLETISLLSKILWRFPSSRFCVWNNTALMEVVASLMHEPILSVKAAVLQLYSTIALCSNGAEKILDSGNSNSLLQMMVECMDGSNPNYLQLAGFTLAECFSVSEKGRLKMVESYCEPLVKAIVNGLSLQSHSGKLTKEQMSLIKVSCCVSKIICWPGKHHMYFWKLGIESVLVKLLLDDLHIKKLTQFFLSSEDFSAMARDCLSANFLLVIKPHLWDILGGLAAHCAEDFRANMLQNEFHLNILITCACLGFVDSLRSTRQSCRNAVHEPVSRAVLLMIYSPSKYIASKAKSILSGMLKPNAKEDIKYLLNTLNASSSSSSLSSGVNTVSDNLQVINLISLACYSGLPQYRRYVIKNQGIKILLSFIQKLSSSNHVHGEGLNNTSKSLHYCDHNMKICCYYGCEEDWQGEESFLVFGLLGLAELVHHVGSVKGNNVDWFELTESEMITEVEKICINSCASGSRWYGAYLLSYFGVYGFPSKLGNRIGNVLSGDEDEHKHTNLRLILANQEHVNVHGVIVSVGCPSLLPSEGKTMGRKEIRLSAHVNHQALLKLLEYIYSGHLKAGEEVVKRLKTLAKHCNLQPLLQLLCRNRPKWRTRAPSFDLTPALGPNGSHFSDIVLEAKGNTYEGWMCETCSVSHPHLHAHKAILCASCEHMRALLCSGMQESHSESIKVDLGWEALVRLVNWFYSGKLRPKPKYGCLWHNLNEKEKLDEVIPYVELYCLSDSWLLEDLHKECSRVIGSCLDSVKMAIKIIQIGADCFQWDLVELAAKFIAPLYHHLRNSGELLQLDEQLVDIVRVASVRLTQRAHHL</sequence>
<dbReference type="InterPro" id="IPR016024">
    <property type="entry name" value="ARM-type_fold"/>
</dbReference>
<dbReference type="Proteomes" id="UP001157418">
    <property type="component" value="Unassembled WGS sequence"/>
</dbReference>
<evidence type="ECO:0000313" key="3">
    <source>
        <dbReference type="EMBL" id="CAH1450823.1"/>
    </source>
</evidence>
<gene>
    <name evidence="3" type="ORF">LVIROSA_LOCUS36223</name>
</gene>
<name>A0AAU9PLQ2_9ASTR</name>
<dbReference type="SUPFAM" id="SSF54695">
    <property type="entry name" value="POZ domain"/>
    <property type="match status" value="1"/>
</dbReference>
<dbReference type="InterPro" id="IPR059007">
    <property type="entry name" value="ARM_At1g04390"/>
</dbReference>
<keyword evidence="4" id="KW-1185">Reference proteome</keyword>
<evidence type="ECO:0000256" key="1">
    <source>
        <dbReference type="ARBA" id="ARBA00004906"/>
    </source>
</evidence>
<dbReference type="Pfam" id="PF26522">
    <property type="entry name" value="ARM_6"/>
    <property type="match status" value="1"/>
</dbReference>
<dbReference type="PANTHER" id="PTHR35918:SF1">
    <property type="entry name" value="BTB DOMAIN-CONTAINING PROTEIN"/>
    <property type="match status" value="1"/>
</dbReference>
<accession>A0AAU9PLQ2</accession>
<evidence type="ECO:0000313" key="4">
    <source>
        <dbReference type="Proteomes" id="UP001157418"/>
    </source>
</evidence>
<dbReference type="SUPFAM" id="SSF48371">
    <property type="entry name" value="ARM repeat"/>
    <property type="match status" value="1"/>
</dbReference>
<reference evidence="3 4" key="1">
    <citation type="submission" date="2022-01" db="EMBL/GenBank/DDBJ databases">
        <authorList>
            <person name="Xiong W."/>
            <person name="Schranz E."/>
        </authorList>
    </citation>
    <scope>NUCLEOTIDE SEQUENCE [LARGE SCALE GENOMIC DNA]</scope>
</reference>
<dbReference type="Gene3D" id="1.25.10.10">
    <property type="entry name" value="Leucine-rich Repeat Variant"/>
    <property type="match status" value="1"/>
</dbReference>
<dbReference type="AlphaFoldDB" id="A0AAU9PLQ2"/>
<dbReference type="SMART" id="SM00225">
    <property type="entry name" value="BTB"/>
    <property type="match status" value="2"/>
</dbReference>
<dbReference type="InterPro" id="IPR011989">
    <property type="entry name" value="ARM-like"/>
</dbReference>
<dbReference type="PROSITE" id="PS50097">
    <property type="entry name" value="BTB"/>
    <property type="match status" value="1"/>
</dbReference>
<organism evidence="3 4">
    <name type="scientific">Lactuca virosa</name>
    <dbReference type="NCBI Taxonomy" id="75947"/>
    <lineage>
        <taxon>Eukaryota</taxon>
        <taxon>Viridiplantae</taxon>
        <taxon>Streptophyta</taxon>
        <taxon>Embryophyta</taxon>
        <taxon>Tracheophyta</taxon>
        <taxon>Spermatophyta</taxon>
        <taxon>Magnoliopsida</taxon>
        <taxon>eudicotyledons</taxon>
        <taxon>Gunneridae</taxon>
        <taxon>Pentapetalae</taxon>
        <taxon>asterids</taxon>
        <taxon>campanulids</taxon>
        <taxon>Asterales</taxon>
        <taxon>Asteraceae</taxon>
        <taxon>Cichorioideae</taxon>
        <taxon>Cichorieae</taxon>
        <taxon>Lactucinae</taxon>
        <taxon>Lactuca</taxon>
    </lineage>
</organism>
<protein>
    <recommendedName>
        <fullName evidence="2">BTB domain-containing protein</fullName>
    </recommendedName>
</protein>
<dbReference type="EMBL" id="CAKMRJ010005634">
    <property type="protein sequence ID" value="CAH1450823.1"/>
    <property type="molecule type" value="Genomic_DNA"/>
</dbReference>
<feature type="domain" description="BTB" evidence="2">
    <location>
        <begin position="806"/>
        <end position="887"/>
    </location>
</feature>
<dbReference type="CDD" id="cd18186">
    <property type="entry name" value="BTB_POZ_ZBTB_KLHL-like"/>
    <property type="match status" value="1"/>
</dbReference>
<comment type="caution">
    <text evidence="3">The sequence shown here is derived from an EMBL/GenBank/DDBJ whole genome shotgun (WGS) entry which is preliminary data.</text>
</comment>
<dbReference type="PANTHER" id="PTHR35918">
    <property type="entry name" value="OS06G0674800 PROTEIN"/>
    <property type="match status" value="1"/>
</dbReference>
<dbReference type="Gene3D" id="3.30.710.10">
    <property type="entry name" value="Potassium Channel Kv1.1, Chain A"/>
    <property type="match status" value="2"/>
</dbReference>
<dbReference type="InterPro" id="IPR011333">
    <property type="entry name" value="SKP1/BTB/POZ_sf"/>
</dbReference>